<accession>A0A821KPC4</accession>
<reference evidence="2" key="1">
    <citation type="submission" date="2021-02" db="EMBL/GenBank/DDBJ databases">
        <authorList>
            <person name="Nowell W R."/>
        </authorList>
    </citation>
    <scope>NUCLEOTIDE SEQUENCE</scope>
</reference>
<name>A0A821KPC4_9BILA</name>
<evidence type="ECO:0000259" key="1">
    <source>
        <dbReference type="Pfam" id="PF16494"/>
    </source>
</evidence>
<evidence type="ECO:0000313" key="2">
    <source>
        <dbReference type="EMBL" id="CAF4741679.1"/>
    </source>
</evidence>
<organism evidence="2 3">
    <name type="scientific">Rotaria magnacalcarata</name>
    <dbReference type="NCBI Taxonomy" id="392030"/>
    <lineage>
        <taxon>Eukaryota</taxon>
        <taxon>Metazoa</taxon>
        <taxon>Spiralia</taxon>
        <taxon>Gnathifera</taxon>
        <taxon>Rotifera</taxon>
        <taxon>Eurotatoria</taxon>
        <taxon>Bdelloidea</taxon>
        <taxon>Philodinida</taxon>
        <taxon>Philodinidae</taxon>
        <taxon>Rotaria</taxon>
    </lineage>
</organism>
<protein>
    <recommendedName>
        <fullName evidence="1">Sodium/calcium exchanger domain-containing protein</fullName>
    </recommendedName>
</protein>
<proteinExistence type="predicted"/>
<feature type="domain" description="Sodium/calcium exchanger" evidence="1">
    <location>
        <begin position="8"/>
        <end position="53"/>
    </location>
</feature>
<dbReference type="Proteomes" id="UP000663866">
    <property type="component" value="Unassembled WGS sequence"/>
</dbReference>
<gene>
    <name evidence="2" type="ORF">OVN521_LOCUS49834</name>
</gene>
<keyword evidence="3" id="KW-1185">Reference proteome</keyword>
<feature type="non-terminal residue" evidence="2">
    <location>
        <position position="53"/>
    </location>
</feature>
<dbReference type="EMBL" id="CAJOBG010111372">
    <property type="protein sequence ID" value="CAF4741679.1"/>
    <property type="molecule type" value="Genomic_DNA"/>
</dbReference>
<dbReference type="AlphaFoldDB" id="A0A821KPC4"/>
<dbReference type="InterPro" id="IPR032452">
    <property type="entry name" value="Na_Ca_Ex_C-exten"/>
</dbReference>
<feature type="non-terminal residue" evidence="2">
    <location>
        <position position="1"/>
    </location>
</feature>
<dbReference type="Pfam" id="PF16494">
    <property type="entry name" value="Na_Ca_ex_C"/>
    <property type="match status" value="1"/>
</dbReference>
<comment type="caution">
    <text evidence="2">The sequence shown here is derived from an EMBL/GenBank/DDBJ whole genome shotgun (WGS) entry which is preliminary data.</text>
</comment>
<evidence type="ECO:0000313" key="3">
    <source>
        <dbReference type="Proteomes" id="UP000663866"/>
    </source>
</evidence>
<sequence length="53" mass="6356">LDETTISDQIEAQRRQEFINIWRELRKQHPNTDTQTLNDMAAVEMMNRVPKSR</sequence>